<keyword evidence="3" id="KW-0132">Cell division</keyword>
<dbReference type="EMBL" id="LSSM01002650">
    <property type="protein sequence ID" value="OMJ20873.1"/>
    <property type="molecule type" value="Genomic_DNA"/>
</dbReference>
<dbReference type="GO" id="GO:0007094">
    <property type="term" value="P:mitotic spindle assembly checkpoint signaling"/>
    <property type="evidence" value="ECO:0007669"/>
    <property type="project" value="TreeGrafter"/>
</dbReference>
<dbReference type="Proteomes" id="UP000187429">
    <property type="component" value="Unassembled WGS sequence"/>
</dbReference>
<evidence type="ECO:0000256" key="1">
    <source>
        <dbReference type="ARBA" id="ARBA00004123"/>
    </source>
</evidence>
<dbReference type="Gene3D" id="3.30.900.10">
    <property type="entry name" value="HORMA domain"/>
    <property type="match status" value="1"/>
</dbReference>
<evidence type="ECO:0000256" key="2">
    <source>
        <dbReference type="ARBA" id="ARBA00010348"/>
    </source>
</evidence>
<dbReference type="GO" id="GO:0005654">
    <property type="term" value="C:nucleoplasm"/>
    <property type="evidence" value="ECO:0007669"/>
    <property type="project" value="TreeGrafter"/>
</dbReference>
<proteinExistence type="inferred from homology"/>
<evidence type="ECO:0000259" key="7">
    <source>
        <dbReference type="PROSITE" id="PS50815"/>
    </source>
</evidence>
<keyword evidence="5" id="KW-0539">Nucleus</keyword>
<gene>
    <name evidence="8" type="ORF">AYI69_g6053</name>
</gene>
<accession>A0A1R1Y1T5</accession>
<organism evidence="8 9">
    <name type="scientific">Smittium culicis</name>
    <dbReference type="NCBI Taxonomy" id="133412"/>
    <lineage>
        <taxon>Eukaryota</taxon>
        <taxon>Fungi</taxon>
        <taxon>Fungi incertae sedis</taxon>
        <taxon>Zoopagomycota</taxon>
        <taxon>Kickxellomycotina</taxon>
        <taxon>Harpellomycetes</taxon>
        <taxon>Harpellales</taxon>
        <taxon>Legeriomycetaceae</taxon>
        <taxon>Smittium</taxon>
    </lineage>
</organism>
<comment type="similarity">
    <text evidence="2">Belongs to the MAD2 family.</text>
</comment>
<dbReference type="AlphaFoldDB" id="A0A1R1Y1T5"/>
<evidence type="ECO:0000256" key="4">
    <source>
        <dbReference type="ARBA" id="ARBA00022776"/>
    </source>
</evidence>
<dbReference type="GO" id="GO:0005737">
    <property type="term" value="C:cytoplasm"/>
    <property type="evidence" value="ECO:0007669"/>
    <property type="project" value="TreeGrafter"/>
</dbReference>
<evidence type="ECO:0000313" key="9">
    <source>
        <dbReference type="Proteomes" id="UP000187429"/>
    </source>
</evidence>
<dbReference type="InterPro" id="IPR003511">
    <property type="entry name" value="HORMA_dom"/>
</dbReference>
<dbReference type="PROSITE" id="PS50815">
    <property type="entry name" value="HORMA"/>
    <property type="match status" value="1"/>
</dbReference>
<dbReference type="GO" id="GO:0051301">
    <property type="term" value="P:cell division"/>
    <property type="evidence" value="ECO:0007669"/>
    <property type="project" value="UniProtKB-KW"/>
</dbReference>
<evidence type="ECO:0000256" key="6">
    <source>
        <dbReference type="ARBA" id="ARBA00023306"/>
    </source>
</evidence>
<dbReference type="Pfam" id="PF02301">
    <property type="entry name" value="HORMA"/>
    <property type="match status" value="1"/>
</dbReference>
<dbReference type="PANTHER" id="PTHR11842">
    <property type="entry name" value="MITOTIC SPINDLE ASSEMBLY CHECKPOINT PROTEIN MAD2"/>
    <property type="match status" value="1"/>
</dbReference>
<dbReference type="InterPro" id="IPR036570">
    <property type="entry name" value="HORMA_dom_sf"/>
</dbReference>
<evidence type="ECO:0000256" key="5">
    <source>
        <dbReference type="ARBA" id="ARBA00023242"/>
    </source>
</evidence>
<dbReference type="InterPro" id="IPR045091">
    <property type="entry name" value="Mad2-like"/>
</dbReference>
<keyword evidence="4" id="KW-0498">Mitosis</keyword>
<keyword evidence="9" id="KW-1185">Reference proteome</keyword>
<dbReference type="OrthoDB" id="1806at2759"/>
<comment type="caution">
    <text evidence="8">The sequence shown here is derived from an EMBL/GenBank/DDBJ whole genome shotgun (WGS) entry which is preliminary data.</text>
</comment>
<name>A0A1R1Y1T5_9FUNG</name>
<comment type="subcellular location">
    <subcellularLocation>
        <location evidence="1">Nucleus</location>
    </subcellularLocation>
</comment>
<protein>
    <submittedName>
        <fullName evidence="8">Mitotic spindle checkpoint component mad2</fullName>
    </submittedName>
</protein>
<feature type="domain" description="HORMA" evidence="7">
    <location>
        <begin position="1"/>
        <end position="157"/>
    </location>
</feature>
<dbReference type="GO" id="GO:0000776">
    <property type="term" value="C:kinetochore"/>
    <property type="evidence" value="ECO:0007669"/>
    <property type="project" value="TreeGrafter"/>
</dbReference>
<reference evidence="9" key="1">
    <citation type="submission" date="2017-01" db="EMBL/GenBank/DDBJ databases">
        <authorList>
            <person name="Wang Y."/>
            <person name="White M."/>
            <person name="Kvist S."/>
            <person name="Moncalvo J.-M."/>
        </authorList>
    </citation>
    <scope>NUCLEOTIDE SEQUENCE [LARGE SCALE GENOMIC DNA]</scope>
    <source>
        <strain evidence="9">ID-206-W2</strain>
    </source>
</reference>
<evidence type="ECO:0000256" key="3">
    <source>
        <dbReference type="ARBA" id="ARBA00022618"/>
    </source>
</evidence>
<keyword evidence="6" id="KW-0131">Cell cycle</keyword>
<sequence>MVQKYGLSMLVTTDTELQVYIRNILQQVEKWIEDKTINKLVLAVNSRESRETLELWQFDIHLEEKSASKDNEIDEKEPKTMKQINSEIQAIIRQITASVTFLPIIEEKCTFNILIYADKGVQVPTTWIDSDPHHVKNSEQVRLRSFSTTVHRVDAMVAYRRDPDLL</sequence>
<dbReference type="PANTHER" id="PTHR11842:SF11">
    <property type="entry name" value="MITOTIC SPINDLE ASSEMBLY CHECKPOINT PROTEIN MAD2A"/>
    <property type="match status" value="1"/>
</dbReference>
<dbReference type="SUPFAM" id="SSF56019">
    <property type="entry name" value="The spindle assembly checkpoint protein mad2"/>
    <property type="match status" value="1"/>
</dbReference>
<evidence type="ECO:0000313" key="8">
    <source>
        <dbReference type="EMBL" id="OMJ20873.1"/>
    </source>
</evidence>